<evidence type="ECO:0000256" key="1">
    <source>
        <dbReference type="SAM" id="MobiDB-lite"/>
    </source>
</evidence>
<name>A0A1N7JSI6_9RHOB</name>
<protein>
    <recommendedName>
        <fullName evidence="5">DUF3108 domain-containing protein</fullName>
    </recommendedName>
</protein>
<evidence type="ECO:0000313" key="4">
    <source>
        <dbReference type="Proteomes" id="UP000186141"/>
    </source>
</evidence>
<gene>
    <name evidence="3" type="ORF">SAMN05421774_10125</name>
</gene>
<dbReference type="Pfam" id="PF11306">
    <property type="entry name" value="DUF3108"/>
    <property type="match status" value="1"/>
</dbReference>
<keyword evidence="2" id="KW-0732">Signal</keyword>
<dbReference type="AlphaFoldDB" id="A0A1N7JSI6"/>
<sequence length="244" mass="26869">MRLATILAALSLAALPLAPPAPAFAQEQRQDARFALEIRGVTVGELLFAGLETPASYAVSGTVRTTGLAGMLRKMQYDAKVQGFRTPPRFAPMRYEQSGGIGSRYTEEVVVWSGGLPRIERQDPPRPARDRDADPAQQRGTVDTLTALYATLRDVVPGEECQANLALYDGRYRMQLRMSAPQRNGNATACTGDYIRVAGFTAEEMAERTHFPFTVHYAAQPDGQMRVVRVTMDSLYGSARLVRR</sequence>
<dbReference type="EMBL" id="FTOT01000001">
    <property type="protein sequence ID" value="SIS52174.1"/>
    <property type="molecule type" value="Genomic_DNA"/>
</dbReference>
<dbReference type="OrthoDB" id="7844015at2"/>
<dbReference type="Proteomes" id="UP000186141">
    <property type="component" value="Unassembled WGS sequence"/>
</dbReference>
<evidence type="ECO:0008006" key="5">
    <source>
        <dbReference type="Google" id="ProtNLM"/>
    </source>
</evidence>
<keyword evidence="4" id="KW-1185">Reference proteome</keyword>
<evidence type="ECO:0000256" key="2">
    <source>
        <dbReference type="SAM" id="SignalP"/>
    </source>
</evidence>
<dbReference type="STRING" id="1086013.SAMN05421774_10125"/>
<proteinExistence type="predicted"/>
<dbReference type="RefSeq" id="WP_076527526.1">
    <property type="nucleotide sequence ID" value="NZ_BMEH01000001.1"/>
</dbReference>
<organism evidence="3 4">
    <name type="scientific">Gemmobacter megaterium</name>
    <dbReference type="NCBI Taxonomy" id="1086013"/>
    <lineage>
        <taxon>Bacteria</taxon>
        <taxon>Pseudomonadati</taxon>
        <taxon>Pseudomonadota</taxon>
        <taxon>Alphaproteobacteria</taxon>
        <taxon>Rhodobacterales</taxon>
        <taxon>Paracoccaceae</taxon>
        <taxon>Gemmobacter</taxon>
    </lineage>
</organism>
<feature type="compositionally biased region" description="Basic and acidic residues" evidence="1">
    <location>
        <begin position="118"/>
        <end position="134"/>
    </location>
</feature>
<evidence type="ECO:0000313" key="3">
    <source>
        <dbReference type="EMBL" id="SIS52174.1"/>
    </source>
</evidence>
<accession>A0A1N7JSI6</accession>
<feature type="chain" id="PRO_5012658911" description="DUF3108 domain-containing protein" evidence="2">
    <location>
        <begin position="26"/>
        <end position="244"/>
    </location>
</feature>
<dbReference type="InterPro" id="IPR021457">
    <property type="entry name" value="DUF3108"/>
</dbReference>
<reference evidence="3 4" key="1">
    <citation type="submission" date="2017-01" db="EMBL/GenBank/DDBJ databases">
        <authorList>
            <person name="Mah S.A."/>
            <person name="Swanson W.J."/>
            <person name="Moy G.W."/>
            <person name="Vacquier V.D."/>
        </authorList>
    </citation>
    <scope>NUCLEOTIDE SEQUENCE [LARGE SCALE GENOMIC DNA]</scope>
    <source>
        <strain evidence="3 4">DSM 26375</strain>
    </source>
</reference>
<feature type="region of interest" description="Disordered" evidence="1">
    <location>
        <begin position="116"/>
        <end position="140"/>
    </location>
</feature>
<feature type="signal peptide" evidence="2">
    <location>
        <begin position="1"/>
        <end position="25"/>
    </location>
</feature>